<sequence>MESVLKNSLTPRRLHKSGAGGEAWRITTADDGRDKNKENRADGQRGSLFGHVLSFLSKGF</sequence>
<dbReference type="Proteomes" id="UP000240509">
    <property type="component" value="Unassembled WGS sequence"/>
</dbReference>
<dbReference type="EMBL" id="PZJJ01000019">
    <property type="protein sequence ID" value="PTL38408.1"/>
    <property type="molecule type" value="Genomic_DNA"/>
</dbReference>
<gene>
    <name evidence="2" type="ORF">C6Y45_11665</name>
</gene>
<name>A0A2T4U4T0_9BACI</name>
<feature type="compositionally biased region" description="Polar residues" evidence="1">
    <location>
        <begin position="1"/>
        <end position="10"/>
    </location>
</feature>
<evidence type="ECO:0000313" key="2">
    <source>
        <dbReference type="EMBL" id="PTL38408.1"/>
    </source>
</evidence>
<proteinExistence type="predicted"/>
<accession>A0A2T4U4T0</accession>
<evidence type="ECO:0000256" key="1">
    <source>
        <dbReference type="SAM" id="MobiDB-lite"/>
    </source>
</evidence>
<feature type="region of interest" description="Disordered" evidence="1">
    <location>
        <begin position="1"/>
        <end position="44"/>
    </location>
</feature>
<comment type="caution">
    <text evidence="2">The sequence shown here is derived from an EMBL/GenBank/DDBJ whole genome shotgun (WGS) entry which is preliminary data.</text>
</comment>
<protein>
    <submittedName>
        <fullName evidence="2">Uncharacterized protein</fullName>
    </submittedName>
</protein>
<feature type="compositionally biased region" description="Basic and acidic residues" evidence="1">
    <location>
        <begin position="28"/>
        <end position="43"/>
    </location>
</feature>
<evidence type="ECO:0000313" key="3">
    <source>
        <dbReference type="Proteomes" id="UP000240509"/>
    </source>
</evidence>
<dbReference type="AlphaFoldDB" id="A0A2T4U4T0"/>
<keyword evidence="3" id="KW-1185">Reference proteome</keyword>
<reference evidence="2 3" key="1">
    <citation type="submission" date="2018-03" db="EMBL/GenBank/DDBJ databases">
        <title>Alkalicoccus saliphilus sp. nov., isolated from a mineral pool.</title>
        <authorList>
            <person name="Zhao B."/>
        </authorList>
    </citation>
    <scope>NUCLEOTIDE SEQUENCE [LARGE SCALE GENOMIC DNA]</scope>
    <source>
        <strain evidence="2 3">6AG</strain>
    </source>
</reference>
<organism evidence="2 3">
    <name type="scientific">Alkalicoccus saliphilus</name>
    <dbReference type="NCBI Taxonomy" id="200989"/>
    <lineage>
        <taxon>Bacteria</taxon>
        <taxon>Bacillati</taxon>
        <taxon>Bacillota</taxon>
        <taxon>Bacilli</taxon>
        <taxon>Bacillales</taxon>
        <taxon>Bacillaceae</taxon>
        <taxon>Alkalicoccus</taxon>
    </lineage>
</organism>